<comment type="caution">
    <text evidence="2">The sequence shown here is derived from an EMBL/GenBank/DDBJ whole genome shotgun (WGS) entry which is preliminary data.</text>
</comment>
<feature type="domain" description="Reverse transcriptase zinc-binding" evidence="1">
    <location>
        <begin position="49"/>
        <end position="134"/>
    </location>
</feature>
<dbReference type="Pfam" id="PF13966">
    <property type="entry name" value="zf-RVT"/>
    <property type="match status" value="1"/>
</dbReference>
<keyword evidence="3" id="KW-1185">Reference proteome</keyword>
<dbReference type="AlphaFoldDB" id="A0AAW2E3U7"/>
<dbReference type="Proteomes" id="UP001459277">
    <property type="component" value="Unassembled WGS sequence"/>
</dbReference>
<gene>
    <name evidence="2" type="ORF">SO802_003522</name>
</gene>
<accession>A0AAW2E3U7</accession>
<evidence type="ECO:0000313" key="3">
    <source>
        <dbReference type="Proteomes" id="UP001459277"/>
    </source>
</evidence>
<evidence type="ECO:0000259" key="1">
    <source>
        <dbReference type="Pfam" id="PF13966"/>
    </source>
</evidence>
<dbReference type="InterPro" id="IPR026960">
    <property type="entry name" value="RVT-Znf"/>
</dbReference>
<organism evidence="2 3">
    <name type="scientific">Lithocarpus litseifolius</name>
    <dbReference type="NCBI Taxonomy" id="425828"/>
    <lineage>
        <taxon>Eukaryota</taxon>
        <taxon>Viridiplantae</taxon>
        <taxon>Streptophyta</taxon>
        <taxon>Embryophyta</taxon>
        <taxon>Tracheophyta</taxon>
        <taxon>Spermatophyta</taxon>
        <taxon>Magnoliopsida</taxon>
        <taxon>eudicotyledons</taxon>
        <taxon>Gunneridae</taxon>
        <taxon>Pentapetalae</taxon>
        <taxon>rosids</taxon>
        <taxon>fabids</taxon>
        <taxon>Fagales</taxon>
        <taxon>Fagaceae</taxon>
        <taxon>Lithocarpus</taxon>
    </lineage>
</organism>
<protein>
    <recommendedName>
        <fullName evidence="1">Reverse transcriptase zinc-binding domain-containing protein</fullName>
    </recommendedName>
</protein>
<reference evidence="2 3" key="1">
    <citation type="submission" date="2024-01" db="EMBL/GenBank/DDBJ databases">
        <title>A telomere-to-telomere, gap-free genome of sweet tea (Lithocarpus litseifolius).</title>
        <authorList>
            <person name="Zhou J."/>
        </authorList>
    </citation>
    <scope>NUCLEOTIDE SEQUENCE [LARGE SCALE GENOMIC DNA]</scope>
    <source>
        <strain evidence="2">Zhou-2022a</strain>
        <tissue evidence="2">Leaf</tissue>
    </source>
</reference>
<evidence type="ECO:0000313" key="2">
    <source>
        <dbReference type="EMBL" id="KAL0016453.1"/>
    </source>
</evidence>
<proteinExistence type="predicted"/>
<dbReference type="EMBL" id="JAZDWU010000001">
    <property type="protein sequence ID" value="KAL0016453.1"/>
    <property type="molecule type" value="Genomic_DNA"/>
</dbReference>
<name>A0AAW2E3U7_9ROSI</name>
<sequence length="173" mass="20174">MVSLVGWNWARIPFELPLCCKKEIQATPFALTGTSQDRLIWMGSRDGEFDLRGAYRHATELGPPRQFHGKWIWTINTLQRIQSFLWKCCHDSIGVKDRLVARWMVMDLTCPLCHNDVKTISHALRDYPVSMQTWNVIGIPYCSNTFFSHNIHTWLEVNCTTERRECPETVFSI</sequence>